<comment type="subcellular location">
    <subcellularLocation>
        <location evidence="8">Cytoplasm</location>
    </subcellularLocation>
</comment>
<comment type="function">
    <text evidence="8">Catalyzes the radical-mediated insertion of two sulfur atoms into the C-6 and C-8 positions of the octanoyl moiety bound to the lipoyl domains of lipoate-dependent enzymes, thereby converting the octanoylated domains into lipoylated derivatives.</text>
</comment>
<feature type="binding site" evidence="8">
    <location>
        <position position="34"/>
    </location>
    <ligand>
        <name>[4Fe-4S] cluster</name>
        <dbReference type="ChEBI" id="CHEBI:49883"/>
        <label>1</label>
    </ligand>
</feature>
<accession>A0A1F4STN8</accession>
<feature type="binding site" evidence="8">
    <location>
        <position position="39"/>
    </location>
    <ligand>
        <name>[4Fe-4S] cluster</name>
        <dbReference type="ChEBI" id="CHEBI:49883"/>
        <label>1</label>
    </ligand>
</feature>
<gene>
    <name evidence="8" type="primary">lipA</name>
    <name evidence="10" type="ORF">A2310_04230</name>
</gene>
<evidence type="ECO:0000313" key="11">
    <source>
        <dbReference type="Proteomes" id="UP000178417"/>
    </source>
</evidence>
<dbReference type="GO" id="GO:0009249">
    <property type="term" value="P:protein lipoylation"/>
    <property type="evidence" value="ECO:0007669"/>
    <property type="project" value="UniProtKB-UniRule"/>
</dbReference>
<dbReference type="GO" id="GO:0046872">
    <property type="term" value="F:metal ion binding"/>
    <property type="evidence" value="ECO:0007669"/>
    <property type="project" value="UniProtKB-KW"/>
</dbReference>
<dbReference type="InterPro" id="IPR007197">
    <property type="entry name" value="rSAM"/>
</dbReference>
<evidence type="ECO:0000256" key="3">
    <source>
        <dbReference type="ARBA" id="ARBA00022691"/>
    </source>
</evidence>
<evidence type="ECO:0000259" key="9">
    <source>
        <dbReference type="PROSITE" id="PS51918"/>
    </source>
</evidence>
<feature type="binding site" evidence="8">
    <location>
        <position position="45"/>
    </location>
    <ligand>
        <name>[4Fe-4S] cluster</name>
        <dbReference type="ChEBI" id="CHEBI:49883"/>
        <label>1</label>
    </ligand>
</feature>
<dbReference type="SFLD" id="SFLDS00029">
    <property type="entry name" value="Radical_SAM"/>
    <property type="match status" value="1"/>
</dbReference>
<keyword evidence="6 8" id="KW-0411">Iron-sulfur</keyword>
<dbReference type="SMART" id="SM00729">
    <property type="entry name" value="Elp3"/>
    <property type="match status" value="1"/>
</dbReference>
<feature type="binding site" evidence="8">
    <location>
        <position position="268"/>
    </location>
    <ligand>
        <name>[4Fe-4S] cluster</name>
        <dbReference type="ChEBI" id="CHEBI:49883"/>
        <label>1</label>
    </ligand>
</feature>
<feature type="binding site" evidence="8">
    <location>
        <position position="64"/>
    </location>
    <ligand>
        <name>[4Fe-4S] cluster</name>
        <dbReference type="ChEBI" id="CHEBI:49883"/>
        <label>2</label>
        <note>4Fe-4S-S-AdoMet</note>
    </ligand>
</feature>
<dbReference type="Pfam" id="PF04055">
    <property type="entry name" value="Radical_SAM"/>
    <property type="match status" value="1"/>
</dbReference>
<evidence type="ECO:0000256" key="7">
    <source>
        <dbReference type="ARBA" id="ARBA00047326"/>
    </source>
</evidence>
<evidence type="ECO:0000256" key="6">
    <source>
        <dbReference type="ARBA" id="ARBA00023014"/>
    </source>
</evidence>
<dbReference type="PANTHER" id="PTHR10949">
    <property type="entry name" value="LIPOYL SYNTHASE"/>
    <property type="match status" value="1"/>
</dbReference>
<keyword evidence="4 8" id="KW-0479">Metal-binding</keyword>
<dbReference type="InterPro" id="IPR006638">
    <property type="entry name" value="Elp3/MiaA/NifB-like_rSAM"/>
</dbReference>
<evidence type="ECO:0000256" key="2">
    <source>
        <dbReference type="ARBA" id="ARBA00022679"/>
    </source>
</evidence>
<keyword evidence="8" id="KW-0963">Cytoplasm</keyword>
<evidence type="ECO:0000256" key="4">
    <source>
        <dbReference type="ARBA" id="ARBA00022723"/>
    </source>
</evidence>
<keyword evidence="5 8" id="KW-0408">Iron</keyword>
<dbReference type="UniPathway" id="UPA00538">
    <property type="reaction ID" value="UER00593"/>
</dbReference>
<dbReference type="STRING" id="1802579.A2310_04230"/>
<dbReference type="InterPro" id="IPR013785">
    <property type="entry name" value="Aldolase_TIM"/>
</dbReference>
<comment type="similarity">
    <text evidence="8">Belongs to the radical SAM superfamily. Lipoyl synthase family.</text>
</comment>
<feature type="binding site" evidence="8">
    <location>
        <position position="67"/>
    </location>
    <ligand>
        <name>[4Fe-4S] cluster</name>
        <dbReference type="ChEBI" id="CHEBI:49883"/>
        <label>2</label>
        <note>4Fe-4S-S-AdoMet</note>
    </ligand>
</feature>
<dbReference type="GO" id="GO:0016992">
    <property type="term" value="F:lipoate synthase activity"/>
    <property type="evidence" value="ECO:0007669"/>
    <property type="project" value="UniProtKB-UniRule"/>
</dbReference>
<dbReference type="EMBL" id="MEUB01000014">
    <property type="protein sequence ID" value="OGC23806.1"/>
    <property type="molecule type" value="Genomic_DNA"/>
</dbReference>
<comment type="catalytic activity">
    <reaction evidence="7 8">
        <text>[[Fe-S] cluster scaffold protein carrying a second [4Fe-4S](2+) cluster] + N(6)-octanoyl-L-lysyl-[protein] + 2 oxidized [2Fe-2S]-[ferredoxin] + 2 S-adenosyl-L-methionine + 4 H(+) = [[Fe-S] cluster scaffold protein] + N(6)-[(R)-dihydrolipoyl]-L-lysyl-[protein] + 4 Fe(3+) + 2 hydrogen sulfide + 2 5'-deoxyadenosine + 2 L-methionine + 2 reduced [2Fe-2S]-[ferredoxin]</text>
        <dbReference type="Rhea" id="RHEA:16585"/>
        <dbReference type="Rhea" id="RHEA-COMP:9928"/>
        <dbReference type="Rhea" id="RHEA-COMP:10000"/>
        <dbReference type="Rhea" id="RHEA-COMP:10001"/>
        <dbReference type="Rhea" id="RHEA-COMP:10475"/>
        <dbReference type="Rhea" id="RHEA-COMP:14568"/>
        <dbReference type="Rhea" id="RHEA-COMP:14569"/>
        <dbReference type="ChEBI" id="CHEBI:15378"/>
        <dbReference type="ChEBI" id="CHEBI:17319"/>
        <dbReference type="ChEBI" id="CHEBI:29034"/>
        <dbReference type="ChEBI" id="CHEBI:29919"/>
        <dbReference type="ChEBI" id="CHEBI:33722"/>
        <dbReference type="ChEBI" id="CHEBI:33737"/>
        <dbReference type="ChEBI" id="CHEBI:33738"/>
        <dbReference type="ChEBI" id="CHEBI:57844"/>
        <dbReference type="ChEBI" id="CHEBI:59789"/>
        <dbReference type="ChEBI" id="CHEBI:78809"/>
        <dbReference type="ChEBI" id="CHEBI:83100"/>
        <dbReference type="EC" id="2.8.1.8"/>
    </reaction>
</comment>
<evidence type="ECO:0000313" key="10">
    <source>
        <dbReference type="EMBL" id="OGC23806.1"/>
    </source>
</evidence>
<dbReference type="InterPro" id="IPR003698">
    <property type="entry name" value="Lipoyl_synth"/>
</dbReference>
<dbReference type="AlphaFoldDB" id="A0A1F4STN8"/>
<comment type="caution">
    <text evidence="10">The sequence shown here is derived from an EMBL/GenBank/DDBJ whole genome shotgun (WGS) entry which is preliminary data.</text>
</comment>
<feature type="domain" description="Radical SAM core" evidence="9">
    <location>
        <begin position="46"/>
        <end position="258"/>
    </location>
</feature>
<keyword evidence="2 8" id="KW-0808">Transferase</keyword>
<dbReference type="EC" id="2.8.1.8" evidence="8"/>
<organism evidence="10 11">
    <name type="scientific">candidate division WOR-1 bacterium RIFOXYB2_FULL_37_13</name>
    <dbReference type="NCBI Taxonomy" id="1802579"/>
    <lineage>
        <taxon>Bacteria</taxon>
        <taxon>Bacillati</taxon>
        <taxon>Saganbacteria</taxon>
    </lineage>
</organism>
<comment type="pathway">
    <text evidence="8">Protein modification; protein lipoylation via endogenous pathway; protein N(6)-(lipoyl)lysine from octanoyl-[acyl-carrier-protein]: step 2/2.</text>
</comment>
<evidence type="ECO:0000256" key="8">
    <source>
        <dbReference type="HAMAP-Rule" id="MF_00206"/>
    </source>
</evidence>
<dbReference type="NCBIfam" id="NF004019">
    <property type="entry name" value="PRK05481.1"/>
    <property type="match status" value="1"/>
</dbReference>
<proteinExistence type="inferred from homology"/>
<protein>
    <recommendedName>
        <fullName evidence="8">Lipoyl synthase</fullName>
        <ecNumber evidence="8">2.8.1.8</ecNumber>
    </recommendedName>
    <alternativeName>
        <fullName evidence="8">Lip-syn</fullName>
        <shortName evidence="8">LS</shortName>
    </alternativeName>
    <alternativeName>
        <fullName evidence="8">Lipoate synthase</fullName>
    </alternativeName>
    <alternativeName>
        <fullName evidence="8">Lipoic acid synthase</fullName>
    </alternativeName>
    <alternativeName>
        <fullName evidence="8">Sulfur insertion protein LipA</fullName>
    </alternativeName>
</protein>
<dbReference type="SUPFAM" id="SSF102114">
    <property type="entry name" value="Radical SAM enzymes"/>
    <property type="match status" value="1"/>
</dbReference>
<keyword evidence="1 8" id="KW-0004">4Fe-4S</keyword>
<dbReference type="InterPro" id="IPR058240">
    <property type="entry name" value="rSAM_sf"/>
</dbReference>
<dbReference type="Proteomes" id="UP000178417">
    <property type="component" value="Unassembled WGS sequence"/>
</dbReference>
<dbReference type="NCBIfam" id="TIGR00510">
    <property type="entry name" value="lipA"/>
    <property type="match status" value="1"/>
</dbReference>
<name>A0A1F4STN8_UNCSA</name>
<dbReference type="GO" id="GO:0005737">
    <property type="term" value="C:cytoplasm"/>
    <property type="evidence" value="ECO:0007669"/>
    <property type="project" value="UniProtKB-SubCell"/>
</dbReference>
<evidence type="ECO:0000256" key="5">
    <source>
        <dbReference type="ARBA" id="ARBA00023004"/>
    </source>
</evidence>
<dbReference type="PROSITE" id="PS51918">
    <property type="entry name" value="RADICAL_SAM"/>
    <property type="match status" value="1"/>
</dbReference>
<feature type="binding site" evidence="8">
    <location>
        <position position="60"/>
    </location>
    <ligand>
        <name>[4Fe-4S] cluster</name>
        <dbReference type="ChEBI" id="CHEBI:49883"/>
        <label>2</label>
        <note>4Fe-4S-S-AdoMet</note>
    </ligand>
</feature>
<sequence>MSKLPSFLIKRIPKRINQSKIRECLSDGSIHTVCESAKCPNLGECFSRNTLTFMILGDVCTRNCVFCGVKKGAILSPDPFEPQKIVEAVKKLGLKYVVVTSVTRDDLRDYGAEQFAKVIEILKPLPVEVLIPDLCGNWNQLQKIIDSNPVVINHNVETIQRLYKTIRPQAIYERSLELLKTVKKLNSKIYAKSGFMVGLGESDEEIIELLKDLKSANCDIITIGQYLAPSKRHPQPHRYVDPLVFEQYKIEGEKLGLKVFAGPFVRSSYRAGEILDTK</sequence>
<comment type="cofactor">
    <cofactor evidence="8">
        <name>[4Fe-4S] cluster</name>
        <dbReference type="ChEBI" id="CHEBI:49883"/>
    </cofactor>
    <text evidence="8">Binds 2 [4Fe-4S] clusters per subunit. One cluster is coordinated with 3 cysteines and an exchangeable S-adenosyl-L-methionine.</text>
</comment>
<dbReference type="CDD" id="cd01335">
    <property type="entry name" value="Radical_SAM"/>
    <property type="match status" value="1"/>
</dbReference>
<reference evidence="10 11" key="1">
    <citation type="journal article" date="2016" name="Nat. Commun.">
        <title>Thousands of microbial genomes shed light on interconnected biogeochemical processes in an aquifer system.</title>
        <authorList>
            <person name="Anantharaman K."/>
            <person name="Brown C.T."/>
            <person name="Hug L.A."/>
            <person name="Sharon I."/>
            <person name="Castelle C.J."/>
            <person name="Probst A.J."/>
            <person name="Thomas B.C."/>
            <person name="Singh A."/>
            <person name="Wilkins M.J."/>
            <person name="Karaoz U."/>
            <person name="Brodie E.L."/>
            <person name="Williams K.H."/>
            <person name="Hubbard S.S."/>
            <person name="Banfield J.F."/>
        </authorList>
    </citation>
    <scope>NUCLEOTIDE SEQUENCE [LARGE SCALE GENOMIC DNA]</scope>
</reference>
<keyword evidence="3 8" id="KW-0949">S-adenosyl-L-methionine</keyword>
<dbReference type="NCBIfam" id="NF009544">
    <property type="entry name" value="PRK12928.1"/>
    <property type="match status" value="1"/>
</dbReference>
<evidence type="ECO:0000256" key="1">
    <source>
        <dbReference type="ARBA" id="ARBA00022485"/>
    </source>
</evidence>
<dbReference type="PANTHER" id="PTHR10949:SF0">
    <property type="entry name" value="LIPOYL SYNTHASE, MITOCHONDRIAL"/>
    <property type="match status" value="1"/>
</dbReference>
<dbReference type="HAMAP" id="MF_00206">
    <property type="entry name" value="Lipoyl_synth"/>
    <property type="match status" value="1"/>
</dbReference>
<dbReference type="Gene3D" id="3.20.20.70">
    <property type="entry name" value="Aldolase class I"/>
    <property type="match status" value="1"/>
</dbReference>
<dbReference type="GO" id="GO:0051539">
    <property type="term" value="F:4 iron, 4 sulfur cluster binding"/>
    <property type="evidence" value="ECO:0007669"/>
    <property type="project" value="UniProtKB-UniRule"/>
</dbReference>